<organism evidence="1 2">
    <name type="scientific">Brassica cretica</name>
    <name type="common">Mustard</name>
    <dbReference type="NCBI Taxonomy" id="69181"/>
    <lineage>
        <taxon>Eukaryota</taxon>
        <taxon>Viridiplantae</taxon>
        <taxon>Streptophyta</taxon>
        <taxon>Embryophyta</taxon>
        <taxon>Tracheophyta</taxon>
        <taxon>Spermatophyta</taxon>
        <taxon>Magnoliopsida</taxon>
        <taxon>eudicotyledons</taxon>
        <taxon>Gunneridae</taxon>
        <taxon>Pentapetalae</taxon>
        <taxon>rosids</taxon>
        <taxon>malvids</taxon>
        <taxon>Brassicales</taxon>
        <taxon>Brassicaceae</taxon>
        <taxon>Brassiceae</taxon>
        <taxon>Brassica</taxon>
    </lineage>
</organism>
<dbReference type="EMBL" id="QGKV02000832">
    <property type="protein sequence ID" value="KAF3551295.1"/>
    <property type="molecule type" value="Genomic_DNA"/>
</dbReference>
<reference evidence="1 2" key="1">
    <citation type="journal article" date="2020" name="BMC Genomics">
        <title>Intraspecific diversification of the crop wild relative Brassica cretica Lam. using demographic model selection.</title>
        <authorList>
            <person name="Kioukis A."/>
            <person name="Michalopoulou V.A."/>
            <person name="Briers L."/>
            <person name="Pirintsos S."/>
            <person name="Studholme D.J."/>
            <person name="Pavlidis P."/>
            <person name="Sarris P.F."/>
        </authorList>
    </citation>
    <scope>NUCLEOTIDE SEQUENCE [LARGE SCALE GENOMIC DNA]</scope>
    <source>
        <strain evidence="2">cv. PFS-1207/04</strain>
    </source>
</reference>
<gene>
    <name evidence="1" type="ORF">DY000_02004857</name>
</gene>
<sequence length="497" mass="55042">MAIGLYRPALSRPAAVHCQCGSWRYMPARDAVPRSAAQSRPATCTSLGDPPLVFYLFTVLRRRAMAAVYATDLSFKAVTRFLCLTISNSLLLDTPTVLKLRRARERDDRRRRRSFFFPSSFFVLLHVHSLSFRHITGSGVEVLIGGGSAREELIAGDVSAASGASVRAEAMLLSLGGLRHSRAVVSVFFSGLEFVPLSMYPPFTGGFRRSSMAFGGCGSCFVISDLLVKALILVLPGVKRPLSTWLVLLVSSAFPCPLTPVHGFHSLDFDLWFSEITNVEMVLGRVIDRLRVNIWFRSILGRVWRLGHLAFCLVPGGIGGSSWFLELLASYSGDDIGTPGIRGNEENLTFLCVKTYSKCNREERSIYLCEDEDLLTETQKPRRSCVVVKMLKKKRSGEEVYVTVNIRDEEIEREPEETRPKTVLVVMEDGIESNGPEDVKLIKSIEKINAKPSSSSPTTAFNIHRSCKASAACTTTPAHYPATFNRINCLIQSPIMC</sequence>
<accession>A0ABQ7CHW9</accession>
<dbReference type="Proteomes" id="UP000266723">
    <property type="component" value="Unassembled WGS sequence"/>
</dbReference>
<evidence type="ECO:0000313" key="1">
    <source>
        <dbReference type="EMBL" id="KAF3551295.1"/>
    </source>
</evidence>
<comment type="caution">
    <text evidence="1">The sequence shown here is derived from an EMBL/GenBank/DDBJ whole genome shotgun (WGS) entry which is preliminary data.</text>
</comment>
<evidence type="ECO:0000313" key="2">
    <source>
        <dbReference type="Proteomes" id="UP000266723"/>
    </source>
</evidence>
<proteinExistence type="predicted"/>
<protein>
    <submittedName>
        <fullName evidence="1">Uncharacterized protein</fullName>
    </submittedName>
</protein>
<keyword evidence="2" id="KW-1185">Reference proteome</keyword>
<name>A0ABQ7CHW9_BRACR</name>